<keyword evidence="1" id="KW-0812">Transmembrane</keyword>
<organism evidence="2 3">
    <name type="scientific">Morganella psychrotolerans</name>
    <dbReference type="NCBI Taxonomy" id="368603"/>
    <lineage>
        <taxon>Bacteria</taxon>
        <taxon>Pseudomonadati</taxon>
        <taxon>Pseudomonadota</taxon>
        <taxon>Gammaproteobacteria</taxon>
        <taxon>Enterobacterales</taxon>
        <taxon>Morganellaceae</taxon>
        <taxon>Morganella</taxon>
    </lineage>
</organism>
<reference evidence="3" key="1">
    <citation type="submission" date="2016-06" db="EMBL/GenBank/DDBJ databases">
        <authorList>
            <person name="Butler K."/>
        </authorList>
    </citation>
    <scope>NUCLEOTIDE SEQUENCE [LARGE SCALE GENOMIC DNA]</scope>
    <source>
        <strain evidence="3">GCSL-Mp20</strain>
    </source>
</reference>
<feature type="transmembrane region" description="Helical" evidence="1">
    <location>
        <begin position="28"/>
        <end position="47"/>
    </location>
</feature>
<gene>
    <name evidence="2" type="ORF">AYY18_10995</name>
</gene>
<dbReference type="AlphaFoldDB" id="A0A1B8H282"/>
<evidence type="ECO:0000313" key="3">
    <source>
        <dbReference type="Proteomes" id="UP000092377"/>
    </source>
</evidence>
<accession>A0A1B8H282</accession>
<name>A0A1B8H282_9GAMM</name>
<protein>
    <submittedName>
        <fullName evidence="2">Uncharacterized protein</fullName>
    </submittedName>
</protein>
<dbReference type="EMBL" id="LZEY01000059">
    <property type="protein sequence ID" value="OBU03179.1"/>
    <property type="molecule type" value="Genomic_DNA"/>
</dbReference>
<keyword evidence="1" id="KW-0472">Membrane</keyword>
<evidence type="ECO:0000256" key="1">
    <source>
        <dbReference type="SAM" id="Phobius"/>
    </source>
</evidence>
<dbReference type="Proteomes" id="UP000092377">
    <property type="component" value="Unassembled WGS sequence"/>
</dbReference>
<keyword evidence="1" id="KW-1133">Transmembrane helix</keyword>
<evidence type="ECO:0000313" key="2">
    <source>
        <dbReference type="EMBL" id="OBU03179.1"/>
    </source>
</evidence>
<dbReference type="OrthoDB" id="6465009at2"/>
<dbReference type="RefSeq" id="WP_067405862.1">
    <property type="nucleotide sequence ID" value="NZ_LZEY01000059.1"/>
</dbReference>
<feature type="transmembrane region" description="Helical" evidence="1">
    <location>
        <begin position="137"/>
        <end position="155"/>
    </location>
</feature>
<proteinExistence type="predicted"/>
<keyword evidence="3" id="KW-1185">Reference proteome</keyword>
<sequence>MHLFFSVFLIVIIALAPAVLTGGLGAEYSVKIAVMGALLLLANMYLYRYRWGKVLVGVLTLLWGLNLSASAFFRREAGSQYIADLPALLSQEYTLPAGDALAGNIGITSFFIIVSVAYFGVVHLLSSVFPRRVIRNAGLSLLLLSFILPVEYYAMEKDKTPGLTVYDHYLLGTPLYNLSSVSMARRCNA</sequence>
<comment type="caution">
    <text evidence="2">The sequence shown here is derived from an EMBL/GenBank/DDBJ whole genome shotgun (WGS) entry which is preliminary data.</text>
</comment>
<feature type="transmembrane region" description="Helical" evidence="1">
    <location>
        <begin position="105"/>
        <end position="125"/>
    </location>
</feature>
<feature type="transmembrane region" description="Helical" evidence="1">
    <location>
        <begin position="54"/>
        <end position="73"/>
    </location>
</feature>